<feature type="transmembrane region" description="Helical" evidence="3">
    <location>
        <begin position="102"/>
        <end position="122"/>
    </location>
</feature>
<dbReference type="GO" id="GO:0016747">
    <property type="term" value="F:acyltransferase activity, transferring groups other than amino-acyl groups"/>
    <property type="evidence" value="ECO:0007669"/>
    <property type="project" value="InterPro"/>
</dbReference>
<feature type="transmembrane region" description="Helical" evidence="3">
    <location>
        <begin position="253"/>
        <end position="273"/>
    </location>
</feature>
<reference evidence="6" key="1">
    <citation type="submission" date="2016-10" db="EMBL/GenBank/DDBJ databases">
        <authorList>
            <person name="Varghese N."/>
            <person name="Submissions S."/>
        </authorList>
    </citation>
    <scope>NUCLEOTIDE SEQUENCE [LARGE SCALE GENOMIC DNA]</scope>
    <source>
        <strain evidence="6">FP5</strain>
    </source>
</reference>
<feature type="transmembrane region" description="Helical" evidence="3">
    <location>
        <begin position="12"/>
        <end position="28"/>
    </location>
</feature>
<dbReference type="Pfam" id="PF01757">
    <property type="entry name" value="Acyl_transf_3"/>
    <property type="match status" value="1"/>
</dbReference>
<evidence type="ECO:0000256" key="1">
    <source>
        <dbReference type="ARBA" id="ARBA00004370"/>
    </source>
</evidence>
<feature type="transmembrane region" description="Helical" evidence="3">
    <location>
        <begin position="129"/>
        <end position="146"/>
    </location>
</feature>
<evidence type="ECO:0000256" key="3">
    <source>
        <dbReference type="SAM" id="Phobius"/>
    </source>
</evidence>
<feature type="domain" description="Acyltransferase 3" evidence="4">
    <location>
        <begin position="5"/>
        <end position="302"/>
    </location>
</feature>
<feature type="transmembrane region" description="Helical" evidence="3">
    <location>
        <begin position="69"/>
        <end position="90"/>
    </location>
</feature>
<evidence type="ECO:0000259" key="4">
    <source>
        <dbReference type="Pfam" id="PF01757"/>
    </source>
</evidence>
<name>A0A1I2TTA4_9BACI</name>
<comment type="subcellular location">
    <subcellularLocation>
        <location evidence="1">Membrane</location>
    </subcellularLocation>
</comment>
<keyword evidence="3" id="KW-0812">Transmembrane</keyword>
<dbReference type="PANTHER" id="PTHR37312">
    <property type="entry name" value="MEMBRANE-BOUND ACYLTRANSFERASE YKRP-RELATED"/>
    <property type="match status" value="1"/>
</dbReference>
<dbReference type="Proteomes" id="UP000198897">
    <property type="component" value="Unassembled WGS sequence"/>
</dbReference>
<proteinExistence type="inferred from homology"/>
<sequence length="338" mass="39151">MKRDVFFDNAKLFLIFLVVFGHMIQPFTDGSVPMYTLYTWIYTFHMPAFIFLAGFFAKGSGHKDYIIQLAKKLILPYLIFQLAYTGYFFFIGKDGWLNGPFYPHWSLWFLFSLFCWHILLYWFKKIPPFIGITIAVEIGLVVGYFSDIGHSFSLSRTFVFFPFFLAGYWLTKEHVRLFRTRRVREVGLVVMAVAAGLIAAFPEVSSGWLLGSKSYVDLGNPEFGGLIRLMVYLLAAVMTVSVLSWVPGKEYRFSYLGGKTLYVYLLHGFFIQFFRQAGWFKVDSIFDILGLAIIAALIVYLLSSSIIRTLTQPLIEGRAQLMKHWWQRHSNKDSNYQP</sequence>
<comment type="similarity">
    <text evidence="2">Belongs to the acyltransferase 3 family.</text>
</comment>
<keyword evidence="6" id="KW-1185">Reference proteome</keyword>
<gene>
    <name evidence="5" type="ORF">SAMN05216353_1772</name>
</gene>
<protein>
    <submittedName>
        <fullName evidence="5">Fucose 4-O-acetylase</fullName>
    </submittedName>
</protein>
<keyword evidence="3" id="KW-0472">Membrane</keyword>
<accession>A0A1I2TTA4</accession>
<dbReference type="AlphaFoldDB" id="A0A1I2TTA4"/>
<feature type="transmembrane region" description="Helical" evidence="3">
    <location>
        <begin position="40"/>
        <end position="57"/>
    </location>
</feature>
<dbReference type="OrthoDB" id="6623990at2"/>
<organism evidence="5 6">
    <name type="scientific">Halobacillus alkaliphilus</name>
    <dbReference type="NCBI Taxonomy" id="396056"/>
    <lineage>
        <taxon>Bacteria</taxon>
        <taxon>Bacillati</taxon>
        <taxon>Bacillota</taxon>
        <taxon>Bacilli</taxon>
        <taxon>Bacillales</taxon>
        <taxon>Bacillaceae</taxon>
        <taxon>Halobacillus</taxon>
    </lineage>
</organism>
<feature type="transmembrane region" description="Helical" evidence="3">
    <location>
        <begin position="183"/>
        <end position="205"/>
    </location>
</feature>
<feature type="transmembrane region" description="Helical" evidence="3">
    <location>
        <begin position="225"/>
        <end position="246"/>
    </location>
</feature>
<evidence type="ECO:0000313" key="6">
    <source>
        <dbReference type="Proteomes" id="UP000198897"/>
    </source>
</evidence>
<dbReference type="PANTHER" id="PTHR37312:SF1">
    <property type="entry name" value="MEMBRANE-BOUND ACYLTRANSFERASE YKRP-RELATED"/>
    <property type="match status" value="1"/>
</dbReference>
<evidence type="ECO:0000313" key="5">
    <source>
        <dbReference type="EMBL" id="SFG66617.1"/>
    </source>
</evidence>
<keyword evidence="3" id="KW-1133">Transmembrane helix</keyword>
<dbReference type="InterPro" id="IPR052734">
    <property type="entry name" value="Nod_factor_acetyltransferase"/>
</dbReference>
<evidence type="ECO:0000256" key="2">
    <source>
        <dbReference type="ARBA" id="ARBA00007400"/>
    </source>
</evidence>
<feature type="transmembrane region" description="Helical" evidence="3">
    <location>
        <begin position="285"/>
        <end position="302"/>
    </location>
</feature>
<dbReference type="RefSeq" id="WP_089754962.1">
    <property type="nucleotide sequence ID" value="NZ_FOOG01000077.1"/>
</dbReference>
<feature type="transmembrane region" description="Helical" evidence="3">
    <location>
        <begin position="152"/>
        <end position="171"/>
    </location>
</feature>
<dbReference type="EMBL" id="FOOG01000077">
    <property type="protein sequence ID" value="SFG66617.1"/>
    <property type="molecule type" value="Genomic_DNA"/>
</dbReference>
<dbReference type="InterPro" id="IPR002656">
    <property type="entry name" value="Acyl_transf_3_dom"/>
</dbReference>